<dbReference type="Proteomes" id="UP000664534">
    <property type="component" value="Unassembled WGS sequence"/>
</dbReference>
<comment type="caution">
    <text evidence="1">The sequence shown here is derived from an EMBL/GenBank/DDBJ whole genome shotgun (WGS) entry which is preliminary data.</text>
</comment>
<sequence>MTVSVCVVDYHGLLVGDSCISIALDTDQEGLLVFDNVDLTNGKIDIRALWPSSTHGSIDISDHAQALKSRQTHLIVGCWYRANAIDGAGFLRGLRTSAADDVAEDADEVAGEIDGYMMALRYMTGTLLSLLYLENDEEGGAALL</sequence>
<proteinExistence type="predicted"/>
<evidence type="ECO:0000313" key="2">
    <source>
        <dbReference type="Proteomes" id="UP000664534"/>
    </source>
</evidence>
<evidence type="ECO:0000313" key="1">
    <source>
        <dbReference type="EMBL" id="CAF9911634.1"/>
    </source>
</evidence>
<keyword evidence="2" id="KW-1185">Reference proteome</keyword>
<name>A0A8H3IFD1_9LECA</name>
<dbReference type="EMBL" id="CAJPDT010000009">
    <property type="protein sequence ID" value="CAF9911634.1"/>
    <property type="molecule type" value="Genomic_DNA"/>
</dbReference>
<gene>
    <name evidence="1" type="ORF">IMSHALPRED_010530</name>
</gene>
<accession>A0A8H3IFD1</accession>
<organism evidence="1 2">
    <name type="scientific">Imshaugia aleurites</name>
    <dbReference type="NCBI Taxonomy" id="172621"/>
    <lineage>
        <taxon>Eukaryota</taxon>
        <taxon>Fungi</taxon>
        <taxon>Dikarya</taxon>
        <taxon>Ascomycota</taxon>
        <taxon>Pezizomycotina</taxon>
        <taxon>Lecanoromycetes</taxon>
        <taxon>OSLEUM clade</taxon>
        <taxon>Lecanoromycetidae</taxon>
        <taxon>Lecanorales</taxon>
        <taxon>Lecanorineae</taxon>
        <taxon>Parmeliaceae</taxon>
        <taxon>Imshaugia</taxon>
    </lineage>
</organism>
<dbReference type="AlphaFoldDB" id="A0A8H3IFD1"/>
<reference evidence="1" key="1">
    <citation type="submission" date="2021-03" db="EMBL/GenBank/DDBJ databases">
        <authorList>
            <person name="Tagirdzhanova G."/>
        </authorList>
    </citation>
    <scope>NUCLEOTIDE SEQUENCE</scope>
</reference>
<protein>
    <submittedName>
        <fullName evidence="1">Uncharacterized protein</fullName>
    </submittedName>
</protein>